<sequence length="122" mass="14266">MFNEMKTSECCPLNESVILSLLHLSFLAEDDFHKYYLMFQNKLKLGLVTAIFSQVNLVHLSVAEEVEMLSNVVHTNCNGERLEERRISANPRMSYMSSCPMSKKREYCPLLMEISCFRNKYR</sequence>
<dbReference type="CTD" id="36344521"/>
<evidence type="ECO:0000313" key="2">
    <source>
        <dbReference type="Proteomes" id="UP000019149"/>
    </source>
</evidence>
<gene>
    <name evidence="1" type="ORF">EGR_08806</name>
</gene>
<organism evidence="1 2">
    <name type="scientific">Echinococcus granulosus</name>
    <name type="common">Hydatid tapeworm</name>
    <dbReference type="NCBI Taxonomy" id="6210"/>
    <lineage>
        <taxon>Eukaryota</taxon>
        <taxon>Metazoa</taxon>
        <taxon>Spiralia</taxon>
        <taxon>Lophotrochozoa</taxon>
        <taxon>Platyhelminthes</taxon>
        <taxon>Cestoda</taxon>
        <taxon>Eucestoda</taxon>
        <taxon>Cyclophyllidea</taxon>
        <taxon>Taeniidae</taxon>
        <taxon>Echinococcus</taxon>
        <taxon>Echinococcus granulosus group</taxon>
    </lineage>
</organism>
<reference evidence="1 2" key="1">
    <citation type="journal article" date="2013" name="Nat. Genet.">
        <title>The genome of the hydatid tapeworm Echinococcus granulosus.</title>
        <authorList>
            <person name="Zheng H."/>
            <person name="Zhang W."/>
            <person name="Zhang L."/>
            <person name="Zhang Z."/>
            <person name="Li J."/>
            <person name="Lu G."/>
            <person name="Zhu Y."/>
            <person name="Wang Y."/>
            <person name="Huang Y."/>
            <person name="Liu J."/>
            <person name="Kang H."/>
            <person name="Chen J."/>
            <person name="Wang L."/>
            <person name="Chen A."/>
            <person name="Yu S."/>
            <person name="Gao Z."/>
            <person name="Jin L."/>
            <person name="Gu W."/>
            <person name="Wang Z."/>
            <person name="Zhao L."/>
            <person name="Shi B."/>
            <person name="Wen H."/>
            <person name="Lin R."/>
            <person name="Jones M.K."/>
            <person name="Brejova B."/>
            <person name="Vinar T."/>
            <person name="Zhao G."/>
            <person name="McManus D.P."/>
            <person name="Chen Z."/>
            <person name="Zhou Y."/>
            <person name="Wang S."/>
        </authorList>
    </citation>
    <scope>NUCLEOTIDE SEQUENCE [LARGE SCALE GENOMIC DNA]</scope>
</reference>
<keyword evidence="2" id="KW-1185">Reference proteome</keyword>
<dbReference type="KEGG" id="egl:EGR_08806"/>
<accession>W6U7J1</accession>
<protein>
    <submittedName>
        <fullName evidence="1">Uncharacterized protein</fullName>
    </submittedName>
</protein>
<dbReference type="GeneID" id="36344521"/>
<comment type="caution">
    <text evidence="1">The sequence shown here is derived from an EMBL/GenBank/DDBJ whole genome shotgun (WGS) entry which is preliminary data.</text>
</comment>
<dbReference type="AlphaFoldDB" id="W6U7J1"/>
<name>W6U7J1_ECHGR</name>
<dbReference type="EMBL" id="APAU02000120">
    <property type="protein sequence ID" value="EUB56331.1"/>
    <property type="molecule type" value="Genomic_DNA"/>
</dbReference>
<proteinExistence type="predicted"/>
<dbReference type="RefSeq" id="XP_024347527.1">
    <property type="nucleotide sequence ID" value="XM_024498055.1"/>
</dbReference>
<dbReference type="Proteomes" id="UP000019149">
    <property type="component" value="Unassembled WGS sequence"/>
</dbReference>
<evidence type="ECO:0000313" key="1">
    <source>
        <dbReference type="EMBL" id="EUB56331.1"/>
    </source>
</evidence>